<dbReference type="STRING" id="4072.A0A2G2XZ59"/>
<name>A0A2G2XZ59_CAPAN</name>
<proteinExistence type="predicted"/>
<dbReference type="InterPro" id="IPR035897">
    <property type="entry name" value="Toll_tir_struct_dom_sf"/>
</dbReference>
<dbReference type="SUPFAM" id="SSF52540">
    <property type="entry name" value="P-loop containing nucleoside triphosphate hydrolases"/>
    <property type="match status" value="1"/>
</dbReference>
<reference evidence="8 9" key="1">
    <citation type="journal article" date="2014" name="Nat. Genet.">
        <title>Genome sequence of the hot pepper provides insights into the evolution of pungency in Capsicum species.</title>
        <authorList>
            <person name="Kim S."/>
            <person name="Park M."/>
            <person name="Yeom S.I."/>
            <person name="Kim Y.M."/>
            <person name="Lee J.M."/>
            <person name="Lee H.A."/>
            <person name="Seo E."/>
            <person name="Choi J."/>
            <person name="Cheong K."/>
            <person name="Kim K.T."/>
            <person name="Jung K."/>
            <person name="Lee G.W."/>
            <person name="Oh S.K."/>
            <person name="Bae C."/>
            <person name="Kim S.B."/>
            <person name="Lee H.Y."/>
            <person name="Kim S.Y."/>
            <person name="Kim M.S."/>
            <person name="Kang B.C."/>
            <person name="Jo Y.D."/>
            <person name="Yang H.B."/>
            <person name="Jeong H.J."/>
            <person name="Kang W.H."/>
            <person name="Kwon J.K."/>
            <person name="Shin C."/>
            <person name="Lim J.Y."/>
            <person name="Park J.H."/>
            <person name="Huh J.H."/>
            <person name="Kim J.S."/>
            <person name="Kim B.D."/>
            <person name="Cohen O."/>
            <person name="Paran I."/>
            <person name="Suh M.C."/>
            <person name="Lee S.B."/>
            <person name="Kim Y.K."/>
            <person name="Shin Y."/>
            <person name="Noh S.J."/>
            <person name="Park J."/>
            <person name="Seo Y.S."/>
            <person name="Kwon S.Y."/>
            <person name="Kim H.A."/>
            <person name="Park J.M."/>
            <person name="Kim H.J."/>
            <person name="Choi S.B."/>
            <person name="Bosland P.W."/>
            <person name="Reeves G."/>
            <person name="Jo S.H."/>
            <person name="Lee B.W."/>
            <person name="Cho H.T."/>
            <person name="Choi H.S."/>
            <person name="Lee M.S."/>
            <person name="Yu Y."/>
            <person name="Do Choi Y."/>
            <person name="Park B.S."/>
            <person name="van Deynze A."/>
            <person name="Ashrafi H."/>
            <person name="Hill T."/>
            <person name="Kim W.T."/>
            <person name="Pai H.S."/>
            <person name="Ahn H.K."/>
            <person name="Yeam I."/>
            <person name="Giovannoni J.J."/>
            <person name="Rose J.K."/>
            <person name="Sorensen I."/>
            <person name="Lee S.J."/>
            <person name="Kim R.W."/>
            <person name="Choi I.Y."/>
            <person name="Choi B.S."/>
            <person name="Lim J.S."/>
            <person name="Lee Y.H."/>
            <person name="Choi D."/>
        </authorList>
    </citation>
    <scope>NUCLEOTIDE SEQUENCE [LARGE SCALE GENOMIC DNA]</scope>
    <source>
        <strain evidence="9">cv. CM334</strain>
    </source>
</reference>
<keyword evidence="6" id="KW-0472">Membrane</keyword>
<dbReference type="OMA" id="IAMEVEP"/>
<feature type="domain" description="TIR" evidence="7">
    <location>
        <begin position="15"/>
        <end position="183"/>
    </location>
</feature>
<keyword evidence="3" id="KW-0677">Repeat</keyword>
<dbReference type="PANTHER" id="PTHR11017">
    <property type="entry name" value="LEUCINE-RICH REPEAT-CONTAINING PROTEIN"/>
    <property type="match status" value="1"/>
</dbReference>
<dbReference type="Pfam" id="PF01582">
    <property type="entry name" value="TIR"/>
    <property type="match status" value="1"/>
</dbReference>
<reference evidence="8 9" key="2">
    <citation type="journal article" date="2017" name="Genome Biol.">
        <title>New reference genome sequences of hot pepper reveal the massive evolution of plant disease-resistance genes by retroduplication.</title>
        <authorList>
            <person name="Kim S."/>
            <person name="Park J."/>
            <person name="Yeom S.I."/>
            <person name="Kim Y.M."/>
            <person name="Seo E."/>
            <person name="Kim K.T."/>
            <person name="Kim M.S."/>
            <person name="Lee J.M."/>
            <person name="Cheong K."/>
            <person name="Shin H.S."/>
            <person name="Kim S.B."/>
            <person name="Han K."/>
            <person name="Lee J."/>
            <person name="Park M."/>
            <person name="Lee H.A."/>
            <person name="Lee H.Y."/>
            <person name="Lee Y."/>
            <person name="Oh S."/>
            <person name="Lee J.H."/>
            <person name="Choi E."/>
            <person name="Choi E."/>
            <person name="Lee S.E."/>
            <person name="Jeon J."/>
            <person name="Kim H."/>
            <person name="Choi G."/>
            <person name="Song H."/>
            <person name="Lee J."/>
            <person name="Lee S.C."/>
            <person name="Kwon J.K."/>
            <person name="Lee H.Y."/>
            <person name="Koo N."/>
            <person name="Hong Y."/>
            <person name="Kim R.W."/>
            <person name="Kang W.H."/>
            <person name="Huh J.H."/>
            <person name="Kang B.C."/>
            <person name="Yang T.J."/>
            <person name="Lee Y.H."/>
            <person name="Bennetzen J.L."/>
            <person name="Choi D."/>
        </authorList>
    </citation>
    <scope>NUCLEOTIDE SEQUENCE [LARGE SCALE GENOMIC DNA]</scope>
    <source>
        <strain evidence="9">cv. CM334</strain>
    </source>
</reference>
<keyword evidence="5" id="KW-0175">Coiled coil</keyword>
<dbReference type="AlphaFoldDB" id="A0A2G2XZ59"/>
<keyword evidence="9" id="KW-1185">Reference proteome</keyword>
<evidence type="ECO:0000313" key="8">
    <source>
        <dbReference type="EMBL" id="PHT62786.1"/>
    </source>
</evidence>
<dbReference type="Gene3D" id="1.10.8.430">
    <property type="entry name" value="Helical domain of apoptotic protease-activating factors"/>
    <property type="match status" value="1"/>
</dbReference>
<dbReference type="InterPro" id="IPR058192">
    <property type="entry name" value="WHD_ROQ1-like"/>
</dbReference>
<comment type="caution">
    <text evidence="8">The sequence shown here is derived from an EMBL/GenBank/DDBJ whole genome shotgun (WGS) entry which is preliminary data.</text>
</comment>
<evidence type="ECO:0000256" key="1">
    <source>
        <dbReference type="ARBA" id="ARBA00004170"/>
    </source>
</evidence>
<dbReference type="PRINTS" id="PR00364">
    <property type="entry name" value="DISEASERSIST"/>
</dbReference>
<accession>A0A2G2XZ59</accession>
<dbReference type="InterPro" id="IPR002182">
    <property type="entry name" value="NB-ARC"/>
</dbReference>
<dbReference type="FunFam" id="3.40.50.10140:FF:000007">
    <property type="entry name" value="Disease resistance protein (TIR-NBS-LRR class)"/>
    <property type="match status" value="1"/>
</dbReference>
<dbReference type="SUPFAM" id="SSF52058">
    <property type="entry name" value="L domain-like"/>
    <property type="match status" value="1"/>
</dbReference>
<keyword evidence="2" id="KW-0433">Leucine-rich repeat</keyword>
<dbReference type="InterPro" id="IPR044974">
    <property type="entry name" value="Disease_R_plants"/>
</dbReference>
<dbReference type="EMBL" id="AYRZ02000060">
    <property type="protein sequence ID" value="PHT62786.1"/>
    <property type="molecule type" value="Genomic_DNA"/>
</dbReference>
<dbReference type="Gene3D" id="3.40.50.300">
    <property type="entry name" value="P-loop containing nucleotide triphosphate hydrolases"/>
    <property type="match status" value="1"/>
</dbReference>
<gene>
    <name evidence="8" type="ORF">T459_33362</name>
</gene>
<dbReference type="GO" id="GO:0016020">
    <property type="term" value="C:membrane"/>
    <property type="evidence" value="ECO:0007669"/>
    <property type="project" value="UniProtKB-SubCell"/>
</dbReference>
<evidence type="ECO:0000256" key="3">
    <source>
        <dbReference type="ARBA" id="ARBA00022737"/>
    </source>
</evidence>
<evidence type="ECO:0000259" key="7">
    <source>
        <dbReference type="PROSITE" id="PS50104"/>
    </source>
</evidence>
<dbReference type="PROSITE" id="PS50104">
    <property type="entry name" value="TIR"/>
    <property type="match status" value="1"/>
</dbReference>
<evidence type="ECO:0000313" key="9">
    <source>
        <dbReference type="Proteomes" id="UP000222542"/>
    </source>
</evidence>
<organism evidence="8 9">
    <name type="scientific">Capsicum annuum</name>
    <name type="common">Capsicum pepper</name>
    <dbReference type="NCBI Taxonomy" id="4072"/>
    <lineage>
        <taxon>Eukaryota</taxon>
        <taxon>Viridiplantae</taxon>
        <taxon>Streptophyta</taxon>
        <taxon>Embryophyta</taxon>
        <taxon>Tracheophyta</taxon>
        <taxon>Spermatophyta</taxon>
        <taxon>Magnoliopsida</taxon>
        <taxon>eudicotyledons</taxon>
        <taxon>Gunneridae</taxon>
        <taxon>Pentapetalae</taxon>
        <taxon>asterids</taxon>
        <taxon>lamiids</taxon>
        <taxon>Solanales</taxon>
        <taxon>Solanaceae</taxon>
        <taxon>Solanoideae</taxon>
        <taxon>Capsiceae</taxon>
        <taxon>Capsicum</taxon>
    </lineage>
</organism>
<dbReference type="SMART" id="SM00255">
    <property type="entry name" value="TIR"/>
    <property type="match status" value="1"/>
</dbReference>
<evidence type="ECO:0000256" key="2">
    <source>
        <dbReference type="ARBA" id="ARBA00022614"/>
    </source>
</evidence>
<evidence type="ECO:0000256" key="6">
    <source>
        <dbReference type="ARBA" id="ARBA00023136"/>
    </source>
</evidence>
<dbReference type="InterPro" id="IPR042197">
    <property type="entry name" value="Apaf_helical"/>
</dbReference>
<dbReference type="Pfam" id="PF23282">
    <property type="entry name" value="WHD_ROQ1"/>
    <property type="match status" value="1"/>
</dbReference>
<dbReference type="SUPFAM" id="SSF52200">
    <property type="entry name" value="Toll/Interleukin receptor TIR domain"/>
    <property type="match status" value="1"/>
</dbReference>
<evidence type="ECO:0000256" key="5">
    <source>
        <dbReference type="ARBA" id="ARBA00023054"/>
    </source>
</evidence>
<dbReference type="GO" id="GO:0006952">
    <property type="term" value="P:defense response"/>
    <property type="evidence" value="ECO:0007669"/>
    <property type="project" value="InterPro"/>
</dbReference>
<dbReference type="Proteomes" id="UP000222542">
    <property type="component" value="Unassembled WGS sequence"/>
</dbReference>
<dbReference type="Gene3D" id="3.40.50.10140">
    <property type="entry name" value="Toll/interleukin-1 receptor homology (TIR) domain"/>
    <property type="match status" value="1"/>
</dbReference>
<keyword evidence="4" id="KW-0520">NAD</keyword>
<dbReference type="Pfam" id="PF00931">
    <property type="entry name" value="NB-ARC"/>
    <property type="match status" value="1"/>
</dbReference>
<sequence>MDTQFIQGESSITKWNYDVFLSFRGEDTRKTFIGHFYTRLCQVGVDTFIDDEELRKGDVISTKLEKTIEVSRISVVVFSKNYASSSWCLDELVKILECRDKLKQIVLPVFYDVDPSQVRNQSGCFGEGFAMRKERSFGDERMEKWKAALTEAANLSGWDLQNVANGHESKFIESIIKQVLQVVNQTPLDVAWHPIGVDTRVEHIELLLQNECEDEVRMVGIYGVGGIGKTTLAKAIYNQTCHRFDSSCFLSNVRAEADAFNGLVKLQEQLLNQILKTKDVKVSSVAEGVNLIKTKLGSKKVLIILDDIDHMSQLESLTRERSWFGAGSLIVVTTRDEHLLCRLRENERYEAKLLNDNEALQLFSLHAFNGSFPPHEYVNLAKDIIKYSGGLPLALVTLGSHLQGRSTEEWRYEFKKLRAIPHRDIQKILQISFDGLDRDIQSVFLDIACAFHGFSKDEVCKTLNACGFSSESAIATLVQRQLLQRGHFLVMHDLVRDMGREIVSMESPRDPGKRSRLFNPQEVRDVLQGNKGSENVEVLVVERGAFKGMNLSTKAFQKMINLRVLNIDDLNISGDFELLSKELRWLSWEECPLKCIPSNFPFEKLVVLNMRESNIQEFSSNFQHCRNLKDLNLANCKHLGRTPNFNGSLSLETLCLTGCSNLKEIHPSIGNLNRLTGLFMMDCKKISNLPSSICKLKSLQYLNIRSCSSLLTLPVDIGDMQSLRHLLACDTGIKQLPRSLEMIRDLSILELGTRNVENKRSFSGRIVQIQSLSSSVSHLSLTYCNLSEADIPGDVWSLSSLQHLDLSGNSFRCLHFDFSKLRSLTSLFLNNCENLHTLSSLSNKNLCKLEIANCEKLVDITGFDNLPLQGQIDMRYCTSLQNPFNEGFFSAAALSFLPVSMPPSLSSSHCL</sequence>
<dbReference type="InterPro" id="IPR000157">
    <property type="entry name" value="TIR_dom"/>
</dbReference>
<dbReference type="InterPro" id="IPR032675">
    <property type="entry name" value="LRR_dom_sf"/>
</dbReference>
<evidence type="ECO:0000256" key="4">
    <source>
        <dbReference type="ARBA" id="ARBA00023027"/>
    </source>
</evidence>
<dbReference type="PANTHER" id="PTHR11017:SF479">
    <property type="entry name" value="DISEASE RESISTANCE PROTEIN (TIR-NBS-LRR CLASS) FAMILY"/>
    <property type="match status" value="1"/>
</dbReference>
<dbReference type="GO" id="GO:0005524">
    <property type="term" value="F:ATP binding"/>
    <property type="evidence" value="ECO:0007669"/>
    <property type="project" value="UniProtKB-KW"/>
</dbReference>
<comment type="subcellular location">
    <subcellularLocation>
        <location evidence="1">Membrane</location>
        <topology evidence="1">Peripheral membrane protein</topology>
    </subcellularLocation>
</comment>
<protein>
    <recommendedName>
        <fullName evidence="7">TIR domain-containing protein</fullName>
    </recommendedName>
</protein>
<dbReference type="Gramene" id="PHT62786">
    <property type="protein sequence ID" value="PHT62786"/>
    <property type="gene ID" value="T459_33362"/>
</dbReference>
<dbReference type="GO" id="GO:0043531">
    <property type="term" value="F:ADP binding"/>
    <property type="evidence" value="ECO:0007669"/>
    <property type="project" value="InterPro"/>
</dbReference>
<dbReference type="InterPro" id="IPR027417">
    <property type="entry name" value="P-loop_NTPase"/>
</dbReference>
<dbReference type="GO" id="GO:0007165">
    <property type="term" value="P:signal transduction"/>
    <property type="evidence" value="ECO:0007669"/>
    <property type="project" value="InterPro"/>
</dbReference>
<dbReference type="Gene3D" id="3.80.10.10">
    <property type="entry name" value="Ribonuclease Inhibitor"/>
    <property type="match status" value="2"/>
</dbReference>